<dbReference type="GO" id="GO:0055085">
    <property type="term" value="P:transmembrane transport"/>
    <property type="evidence" value="ECO:0007669"/>
    <property type="project" value="InterPro"/>
</dbReference>
<evidence type="ECO:0000256" key="11">
    <source>
        <dbReference type="RuleBase" id="RU000488"/>
    </source>
</evidence>
<dbReference type="PROSITE" id="PS50920">
    <property type="entry name" value="SOLCAR"/>
    <property type="match status" value="3"/>
</dbReference>
<evidence type="ECO:0000256" key="2">
    <source>
        <dbReference type="ARBA" id="ARBA00006375"/>
    </source>
</evidence>
<evidence type="ECO:0000313" key="12">
    <source>
        <dbReference type="EMBL" id="EFJ41066.1"/>
    </source>
</evidence>
<dbReference type="FunFam" id="1.50.40.10:FF:000116">
    <property type="entry name" value="Mitochondrial substrate carrier"/>
    <property type="match status" value="1"/>
</dbReference>
<keyword evidence="5" id="KW-0677">Repeat</keyword>
<accession>D8UGP6</accession>
<organism evidence="13">
    <name type="scientific">Volvox carteri f. nagariensis</name>
    <dbReference type="NCBI Taxonomy" id="3068"/>
    <lineage>
        <taxon>Eukaryota</taxon>
        <taxon>Viridiplantae</taxon>
        <taxon>Chlorophyta</taxon>
        <taxon>core chlorophytes</taxon>
        <taxon>Chlorophyceae</taxon>
        <taxon>CS clade</taxon>
        <taxon>Chlamydomonadales</taxon>
        <taxon>Volvocaceae</taxon>
        <taxon>Volvox</taxon>
    </lineage>
</organism>
<dbReference type="InterPro" id="IPR023395">
    <property type="entry name" value="MCP_dom_sf"/>
</dbReference>
<dbReference type="OrthoDB" id="270584at2759"/>
<evidence type="ECO:0000256" key="6">
    <source>
        <dbReference type="ARBA" id="ARBA00022792"/>
    </source>
</evidence>
<dbReference type="EMBL" id="GL378401">
    <property type="protein sequence ID" value="EFJ41066.1"/>
    <property type="molecule type" value="Genomic_DNA"/>
</dbReference>
<dbReference type="InParanoid" id="D8UGP6"/>
<dbReference type="RefSeq" id="XP_002957829.1">
    <property type="nucleotide sequence ID" value="XM_002957783.1"/>
</dbReference>
<evidence type="ECO:0000256" key="5">
    <source>
        <dbReference type="ARBA" id="ARBA00022737"/>
    </source>
</evidence>
<evidence type="ECO:0000256" key="1">
    <source>
        <dbReference type="ARBA" id="ARBA00004448"/>
    </source>
</evidence>
<dbReference type="PRINTS" id="PR00926">
    <property type="entry name" value="MITOCARRIER"/>
</dbReference>
<feature type="repeat" description="Solcar" evidence="10">
    <location>
        <begin position="9"/>
        <end position="95"/>
    </location>
</feature>
<evidence type="ECO:0000256" key="9">
    <source>
        <dbReference type="ARBA" id="ARBA00023136"/>
    </source>
</evidence>
<dbReference type="GO" id="GO:0005743">
    <property type="term" value="C:mitochondrial inner membrane"/>
    <property type="evidence" value="ECO:0007669"/>
    <property type="project" value="UniProtKB-SubCell"/>
</dbReference>
<keyword evidence="3 11" id="KW-0813">Transport</keyword>
<evidence type="ECO:0000256" key="10">
    <source>
        <dbReference type="PROSITE-ProRule" id="PRU00282"/>
    </source>
</evidence>
<evidence type="ECO:0000313" key="13">
    <source>
        <dbReference type="Proteomes" id="UP000001058"/>
    </source>
</evidence>
<keyword evidence="13" id="KW-1185">Reference proteome</keyword>
<feature type="repeat" description="Solcar" evidence="10">
    <location>
        <begin position="209"/>
        <end position="307"/>
    </location>
</feature>
<dbReference type="Pfam" id="PF00153">
    <property type="entry name" value="Mito_carr"/>
    <property type="match status" value="3"/>
</dbReference>
<dbReference type="PANTHER" id="PTHR24089">
    <property type="entry name" value="SOLUTE CARRIER FAMILY 25"/>
    <property type="match status" value="1"/>
</dbReference>
<gene>
    <name evidence="12" type="primary">mitc10</name>
    <name evidence="12" type="ORF">VOLCADRAFT_68624</name>
</gene>
<keyword evidence="6" id="KW-0999">Mitochondrion inner membrane</keyword>
<protein>
    <submittedName>
        <fullName evidence="12">Mitochondrial substrate carrier</fullName>
    </submittedName>
</protein>
<name>D8UGP6_VOLCA</name>
<reference evidence="12 13" key="1">
    <citation type="journal article" date="2010" name="Science">
        <title>Genomic analysis of organismal complexity in the multicellular green alga Volvox carteri.</title>
        <authorList>
            <person name="Prochnik S.E."/>
            <person name="Umen J."/>
            <person name="Nedelcu A.M."/>
            <person name="Hallmann A."/>
            <person name="Miller S.M."/>
            <person name="Nishii I."/>
            <person name="Ferris P."/>
            <person name="Kuo A."/>
            <person name="Mitros T."/>
            <person name="Fritz-Laylin L.K."/>
            <person name="Hellsten U."/>
            <person name="Chapman J."/>
            <person name="Simakov O."/>
            <person name="Rensing S.A."/>
            <person name="Terry A."/>
            <person name="Pangilinan J."/>
            <person name="Kapitonov V."/>
            <person name="Jurka J."/>
            <person name="Salamov A."/>
            <person name="Shapiro H."/>
            <person name="Schmutz J."/>
            <person name="Grimwood J."/>
            <person name="Lindquist E."/>
            <person name="Lucas S."/>
            <person name="Grigoriev I.V."/>
            <person name="Schmitt R."/>
            <person name="Kirk D."/>
            <person name="Rokhsar D.S."/>
        </authorList>
    </citation>
    <scope>NUCLEOTIDE SEQUENCE [LARGE SCALE GENOMIC DNA]</scope>
    <source>
        <strain evidence="13">f. Nagariensis / Eve</strain>
    </source>
</reference>
<keyword evidence="7" id="KW-1133">Transmembrane helix</keyword>
<feature type="repeat" description="Solcar" evidence="10">
    <location>
        <begin position="109"/>
        <end position="196"/>
    </location>
</feature>
<dbReference type="KEGG" id="vcn:VOLCADRAFT_68624"/>
<evidence type="ECO:0000256" key="4">
    <source>
        <dbReference type="ARBA" id="ARBA00022692"/>
    </source>
</evidence>
<dbReference type="SUPFAM" id="SSF103506">
    <property type="entry name" value="Mitochondrial carrier"/>
    <property type="match status" value="1"/>
</dbReference>
<sequence>MPGTRPSFASLCKSLVAGGVAGGLSRTAVAPLERLKILMQVQGNEKIYRGVWQGLVHMARTEGVRGMMKGNWTNCVRIIPNSAVKFLTYEQLSREMSDHYRSTTGSGELTPTLRLLAGACAGIIAMSATYPLDMVRGRLTVQEGRNQQYRGIVHATRMIVSQEGPLALYRGWLPSVIGVVPYVGLNFAVYETLKAGLMKQYGMRDERELSIVTRLGCGAMAGSMGQTVAYPFDVARRRLQMSGWQGAKDLHSHAGDVVVYRGMVDCFVRTVREEGVQALFKGLWPNYLKVVPSIAIAFVTYEQMKEWMGVEFRIAE</sequence>
<comment type="subcellular location">
    <subcellularLocation>
        <location evidence="1">Mitochondrion inner membrane</location>
        <topology evidence="1">Multi-pass membrane protein</topology>
    </subcellularLocation>
</comment>
<dbReference type="Proteomes" id="UP000001058">
    <property type="component" value="Unassembled WGS sequence"/>
</dbReference>
<dbReference type="GeneID" id="9622945"/>
<keyword evidence="4 10" id="KW-0812">Transmembrane</keyword>
<dbReference type="InterPro" id="IPR002067">
    <property type="entry name" value="MCP"/>
</dbReference>
<dbReference type="Gene3D" id="1.50.40.10">
    <property type="entry name" value="Mitochondrial carrier domain"/>
    <property type="match status" value="1"/>
</dbReference>
<keyword evidence="9 10" id="KW-0472">Membrane</keyword>
<dbReference type="eggNOG" id="KOG0752">
    <property type="taxonomic scope" value="Eukaryota"/>
</dbReference>
<dbReference type="InterPro" id="IPR018108">
    <property type="entry name" value="MCP_transmembrane"/>
</dbReference>
<dbReference type="STRING" id="3068.D8UGP6"/>
<dbReference type="FunCoup" id="D8UGP6">
    <property type="interactions" value="1139"/>
</dbReference>
<comment type="similarity">
    <text evidence="2 11">Belongs to the mitochondrial carrier (TC 2.A.29) family.</text>
</comment>
<proteinExistence type="inferred from homology"/>
<keyword evidence="8" id="KW-0496">Mitochondrion</keyword>
<evidence type="ECO:0000256" key="8">
    <source>
        <dbReference type="ARBA" id="ARBA00023128"/>
    </source>
</evidence>
<dbReference type="AlphaFoldDB" id="D8UGP6"/>
<evidence type="ECO:0000256" key="7">
    <source>
        <dbReference type="ARBA" id="ARBA00022989"/>
    </source>
</evidence>
<evidence type="ECO:0000256" key="3">
    <source>
        <dbReference type="ARBA" id="ARBA00022448"/>
    </source>
</evidence>